<organism evidence="9 10">
    <name type="scientific">Microcystis aeruginosa NIES-298</name>
    <dbReference type="NCBI Taxonomy" id="449468"/>
    <lineage>
        <taxon>Bacteria</taxon>
        <taxon>Bacillati</taxon>
        <taxon>Cyanobacteriota</taxon>
        <taxon>Cyanophyceae</taxon>
        <taxon>Oscillatoriophycideae</taxon>
        <taxon>Chroococcales</taxon>
        <taxon>Microcystaceae</taxon>
        <taxon>Microcystis</taxon>
    </lineage>
</organism>
<evidence type="ECO:0000313" key="10">
    <source>
        <dbReference type="Proteomes" id="UP000236321"/>
    </source>
</evidence>
<evidence type="ECO:0000313" key="9">
    <source>
        <dbReference type="EMBL" id="GBD53454.1"/>
    </source>
</evidence>
<dbReference type="GO" id="GO:0022857">
    <property type="term" value="F:transmembrane transporter activity"/>
    <property type="evidence" value="ECO:0007669"/>
    <property type="project" value="InterPro"/>
</dbReference>
<keyword evidence="3" id="KW-0812">Transmembrane</keyword>
<feature type="domain" description="Threonine/Serine exporter ThrE" evidence="8">
    <location>
        <begin position="283"/>
        <end position="419"/>
    </location>
</feature>
<evidence type="ECO:0000256" key="2">
    <source>
        <dbReference type="ARBA" id="ARBA00022475"/>
    </source>
</evidence>
<dbReference type="Pfam" id="PF06738">
    <property type="entry name" value="ThrE"/>
    <property type="match status" value="1"/>
</dbReference>
<name>A0A2H6BTE9_MICAE</name>
<dbReference type="InterPro" id="IPR010619">
    <property type="entry name" value="ThrE-like_N"/>
</dbReference>
<proteinExistence type="inferred from homology"/>
<evidence type="ECO:0000256" key="5">
    <source>
        <dbReference type="ARBA" id="ARBA00023136"/>
    </source>
</evidence>
<keyword evidence="2" id="KW-1003">Cell membrane</keyword>
<evidence type="ECO:0000256" key="1">
    <source>
        <dbReference type="ARBA" id="ARBA00004651"/>
    </source>
</evidence>
<keyword evidence="5" id="KW-0472">Membrane</keyword>
<evidence type="ECO:0000256" key="3">
    <source>
        <dbReference type="ARBA" id="ARBA00022692"/>
    </source>
</evidence>
<dbReference type="GO" id="GO:0015744">
    <property type="term" value="P:succinate transport"/>
    <property type="evidence" value="ECO:0007669"/>
    <property type="project" value="TreeGrafter"/>
</dbReference>
<sequence>MECDPFTSKSYLSPKSPSFPDYFHLMLLTGRILLQHSTTTERVHQTIQQLAEKFGVEVRVYCEYEAIKLTVKSENEYSSHFSRPITSIAVNMALITQVFLSIEKFQQNRLTLTELIEKLEKIDKYPPIYYPRWFIILMLGLTGASLARIFQGDWASFVITGIATAVGVILRQELGKRHFNPFLLNFLAAFLGGCIGGVAGPLGWSSTPNICFLIPSMMLVPGVHLINGVLDLVENHIPMGMARLEYSLVILSSIAFGLLLSTTVTNALLPVSNPVSPLPLFEDVIFAGLAAMGFAIFFNVPPKMLWACIICGMVGHGVRWLCIDHGPGIIWGNLIASAIVGTMALYFSHRFHAPPAVIAFGAVVGIVPGIFAFQAASGLIQIMTIPENASSLLLATTLGMMTKAFLMTLAIPIGLAIPILLRFQRQPNF</sequence>
<evidence type="ECO:0000256" key="4">
    <source>
        <dbReference type="ARBA" id="ARBA00022989"/>
    </source>
</evidence>
<comment type="subcellular location">
    <subcellularLocation>
        <location evidence="1">Cell membrane</location>
        <topology evidence="1">Multi-pass membrane protein</topology>
    </subcellularLocation>
</comment>
<dbReference type="Proteomes" id="UP000236321">
    <property type="component" value="Unassembled WGS sequence"/>
</dbReference>
<keyword evidence="4" id="KW-1133">Transmembrane helix</keyword>
<feature type="domain" description="Threonine/serine exporter-like N-terminal" evidence="7">
    <location>
        <begin position="25"/>
        <end position="263"/>
    </location>
</feature>
<comment type="similarity">
    <text evidence="6">Belongs to the ThrE exporter (TC 2.A.79) family.</text>
</comment>
<dbReference type="RefSeq" id="WP_103112431.1">
    <property type="nucleotide sequence ID" value="NZ_BEIU01000001.1"/>
</dbReference>
<comment type="caution">
    <text evidence="9">The sequence shown here is derived from an EMBL/GenBank/DDBJ whole genome shotgun (WGS) entry which is preliminary data.</text>
</comment>
<dbReference type="PANTHER" id="PTHR34390">
    <property type="entry name" value="UPF0442 PROTEIN YJJB-RELATED"/>
    <property type="match status" value="1"/>
</dbReference>
<dbReference type="AlphaFoldDB" id="A0A2H6BTE9"/>
<gene>
    <name evidence="9" type="ORF">BGM30_25470</name>
</gene>
<evidence type="ECO:0000259" key="8">
    <source>
        <dbReference type="Pfam" id="PF12821"/>
    </source>
</evidence>
<dbReference type="EMBL" id="BEYQ01000007">
    <property type="protein sequence ID" value="GBD53454.1"/>
    <property type="molecule type" value="Genomic_DNA"/>
</dbReference>
<protein>
    <submittedName>
        <fullName evidence="9">Uncharacterized protein</fullName>
    </submittedName>
</protein>
<dbReference type="InterPro" id="IPR024528">
    <property type="entry name" value="ThrE_2"/>
</dbReference>
<evidence type="ECO:0000259" key="7">
    <source>
        <dbReference type="Pfam" id="PF06738"/>
    </source>
</evidence>
<accession>A0A2H6BTE9</accession>
<evidence type="ECO:0000256" key="6">
    <source>
        <dbReference type="ARBA" id="ARBA00034125"/>
    </source>
</evidence>
<dbReference type="GO" id="GO:0005886">
    <property type="term" value="C:plasma membrane"/>
    <property type="evidence" value="ECO:0007669"/>
    <property type="project" value="UniProtKB-SubCell"/>
</dbReference>
<dbReference type="PANTHER" id="PTHR34390:SF2">
    <property type="entry name" value="SUCCINATE TRANSPORTER SUBUNIT YJJP-RELATED"/>
    <property type="match status" value="1"/>
</dbReference>
<dbReference type="Pfam" id="PF12821">
    <property type="entry name" value="ThrE_2"/>
    <property type="match status" value="1"/>
</dbReference>
<dbReference type="InterPro" id="IPR050539">
    <property type="entry name" value="ThrE_Dicarb/AminoAcid_Exp"/>
</dbReference>
<reference evidence="10" key="1">
    <citation type="submission" date="2017-12" db="EMBL/GenBank/DDBJ databases">
        <title>Improved Draft Genome Sequence of Microcystis aeruginosa NIES-298, a Microcystin-Producing Cyanobacterium from Lake Kasumigaura, Japan.</title>
        <authorList>
            <person name="Yamaguchi H."/>
            <person name="Suzuki S."/>
            <person name="Kawachi M."/>
        </authorList>
    </citation>
    <scope>NUCLEOTIDE SEQUENCE [LARGE SCALE GENOMIC DNA]</scope>
    <source>
        <strain evidence="10">NIES-298</strain>
    </source>
</reference>